<name>A0A0E9VHB0_ANGAN</name>
<protein>
    <submittedName>
        <fullName evidence="1">Uncharacterized protein</fullName>
    </submittedName>
</protein>
<reference evidence="1" key="1">
    <citation type="submission" date="2014-11" db="EMBL/GenBank/DDBJ databases">
        <authorList>
            <person name="Amaro Gonzalez C."/>
        </authorList>
    </citation>
    <scope>NUCLEOTIDE SEQUENCE</scope>
</reference>
<sequence length="41" mass="4930">MKPPVTNRDLLCQTFYLKCENAKELLQEYRENCLQRLDAQL</sequence>
<proteinExistence type="predicted"/>
<dbReference type="AlphaFoldDB" id="A0A0E9VHB0"/>
<accession>A0A0E9VHB0</accession>
<organism evidence="1">
    <name type="scientific">Anguilla anguilla</name>
    <name type="common">European freshwater eel</name>
    <name type="synonym">Muraena anguilla</name>
    <dbReference type="NCBI Taxonomy" id="7936"/>
    <lineage>
        <taxon>Eukaryota</taxon>
        <taxon>Metazoa</taxon>
        <taxon>Chordata</taxon>
        <taxon>Craniata</taxon>
        <taxon>Vertebrata</taxon>
        <taxon>Euteleostomi</taxon>
        <taxon>Actinopterygii</taxon>
        <taxon>Neopterygii</taxon>
        <taxon>Teleostei</taxon>
        <taxon>Anguilliformes</taxon>
        <taxon>Anguillidae</taxon>
        <taxon>Anguilla</taxon>
    </lineage>
</organism>
<dbReference type="EMBL" id="GBXM01031191">
    <property type="protein sequence ID" value="JAH77386.1"/>
    <property type="molecule type" value="Transcribed_RNA"/>
</dbReference>
<reference evidence="1" key="2">
    <citation type="journal article" date="2015" name="Fish Shellfish Immunol.">
        <title>Early steps in the European eel (Anguilla anguilla)-Vibrio vulnificus interaction in the gills: Role of the RtxA13 toxin.</title>
        <authorList>
            <person name="Callol A."/>
            <person name="Pajuelo D."/>
            <person name="Ebbesson L."/>
            <person name="Teles M."/>
            <person name="MacKenzie S."/>
            <person name="Amaro C."/>
        </authorList>
    </citation>
    <scope>NUCLEOTIDE SEQUENCE</scope>
</reference>
<evidence type="ECO:0000313" key="1">
    <source>
        <dbReference type="EMBL" id="JAH77386.1"/>
    </source>
</evidence>